<dbReference type="AlphaFoldDB" id="A0AAD7D3P9"/>
<comment type="caution">
    <text evidence="2">The sequence shown here is derived from an EMBL/GenBank/DDBJ whole genome shotgun (WGS) entry which is preliminary data.</text>
</comment>
<feature type="non-terminal residue" evidence="2">
    <location>
        <position position="191"/>
    </location>
</feature>
<evidence type="ECO:0000313" key="3">
    <source>
        <dbReference type="Proteomes" id="UP001221757"/>
    </source>
</evidence>
<feature type="signal peptide" evidence="1">
    <location>
        <begin position="1"/>
        <end position="21"/>
    </location>
</feature>
<evidence type="ECO:0000313" key="2">
    <source>
        <dbReference type="EMBL" id="KAJ7677309.1"/>
    </source>
</evidence>
<keyword evidence="1" id="KW-0732">Signal</keyword>
<evidence type="ECO:0000256" key="1">
    <source>
        <dbReference type="SAM" id="SignalP"/>
    </source>
</evidence>
<sequence>FWVLLWAAIHSLLTSFSLVRSERTTIATEQIATAKPLKLASPDSFTGAPDKVEGFFNALTLYRSAQRIIFALSLVKGGTGDIASNWADLQRKHIVDHRNGVPNTFTLAPGAIVAEFTSYFQYTSSKDEAQKKLTSCNRARALQTSISCLQRPCSCTSSMMKPAPLLQAGLNQHCALRCSIYASTHYIPKVA</sequence>
<keyword evidence="3" id="KW-1185">Reference proteome</keyword>
<proteinExistence type="predicted"/>
<dbReference type="EMBL" id="JARKIE010000139">
    <property type="protein sequence ID" value="KAJ7677309.1"/>
    <property type="molecule type" value="Genomic_DNA"/>
</dbReference>
<accession>A0AAD7D3P9</accession>
<feature type="chain" id="PRO_5042179584" evidence="1">
    <location>
        <begin position="22"/>
        <end position="191"/>
    </location>
</feature>
<gene>
    <name evidence="2" type="ORF">B0H17DRAFT_1079361</name>
</gene>
<protein>
    <submittedName>
        <fullName evidence="2">Uncharacterized protein</fullName>
    </submittedName>
</protein>
<organism evidence="2 3">
    <name type="scientific">Mycena rosella</name>
    <name type="common">Pink bonnet</name>
    <name type="synonym">Agaricus rosellus</name>
    <dbReference type="NCBI Taxonomy" id="1033263"/>
    <lineage>
        <taxon>Eukaryota</taxon>
        <taxon>Fungi</taxon>
        <taxon>Dikarya</taxon>
        <taxon>Basidiomycota</taxon>
        <taxon>Agaricomycotina</taxon>
        <taxon>Agaricomycetes</taxon>
        <taxon>Agaricomycetidae</taxon>
        <taxon>Agaricales</taxon>
        <taxon>Marasmiineae</taxon>
        <taxon>Mycenaceae</taxon>
        <taxon>Mycena</taxon>
    </lineage>
</organism>
<reference evidence="2" key="1">
    <citation type="submission" date="2023-03" db="EMBL/GenBank/DDBJ databases">
        <title>Massive genome expansion in bonnet fungi (Mycena s.s.) driven by repeated elements and novel gene families across ecological guilds.</title>
        <authorList>
            <consortium name="Lawrence Berkeley National Laboratory"/>
            <person name="Harder C.B."/>
            <person name="Miyauchi S."/>
            <person name="Viragh M."/>
            <person name="Kuo A."/>
            <person name="Thoen E."/>
            <person name="Andreopoulos B."/>
            <person name="Lu D."/>
            <person name="Skrede I."/>
            <person name="Drula E."/>
            <person name="Henrissat B."/>
            <person name="Morin E."/>
            <person name="Kohler A."/>
            <person name="Barry K."/>
            <person name="LaButti K."/>
            <person name="Morin E."/>
            <person name="Salamov A."/>
            <person name="Lipzen A."/>
            <person name="Mereny Z."/>
            <person name="Hegedus B."/>
            <person name="Baldrian P."/>
            <person name="Stursova M."/>
            <person name="Weitz H."/>
            <person name="Taylor A."/>
            <person name="Grigoriev I.V."/>
            <person name="Nagy L.G."/>
            <person name="Martin F."/>
            <person name="Kauserud H."/>
        </authorList>
    </citation>
    <scope>NUCLEOTIDE SEQUENCE</scope>
    <source>
        <strain evidence="2">CBHHK067</strain>
    </source>
</reference>
<name>A0AAD7D3P9_MYCRO</name>
<dbReference type="Proteomes" id="UP001221757">
    <property type="component" value="Unassembled WGS sequence"/>
</dbReference>